<keyword evidence="3" id="KW-1185">Reference proteome</keyword>
<reference evidence="2" key="1">
    <citation type="submission" date="2021-10" db="EMBL/GenBank/DDBJ databases">
        <title>Roseicella aerolatum sp. nov., isolated from aerosols of e-waste dismantling site.</title>
        <authorList>
            <person name="Qin T."/>
        </authorList>
    </citation>
    <scope>NUCLEOTIDE SEQUENCE</scope>
    <source>
        <strain evidence="2">GB24</strain>
    </source>
</reference>
<evidence type="ECO:0000256" key="1">
    <source>
        <dbReference type="SAM" id="MobiDB-lite"/>
    </source>
</evidence>
<accession>A0A9X1LBI1</accession>
<protein>
    <submittedName>
        <fullName evidence="2">Uncharacterized protein</fullName>
    </submittedName>
</protein>
<feature type="region of interest" description="Disordered" evidence="1">
    <location>
        <begin position="72"/>
        <end position="127"/>
    </location>
</feature>
<sequence length="127" mass="13938">MPLACRPVEGRCARRDRVWDLMRRHRRAMRGKAAGAATLLPPDADHGLAVKKQVFAGALKRANAWLEARRVAERKASNPAHLRQAASRRPDAGARPRPGPRPRPAIHGACTGRASPPDRNAQTRHDA</sequence>
<name>A0A9X1LBI1_9PROT</name>
<comment type="caution">
    <text evidence="2">The sequence shown here is derived from an EMBL/GenBank/DDBJ whole genome shotgun (WGS) entry which is preliminary data.</text>
</comment>
<evidence type="ECO:0000313" key="3">
    <source>
        <dbReference type="Proteomes" id="UP001139311"/>
    </source>
</evidence>
<proteinExistence type="predicted"/>
<organism evidence="2 3">
    <name type="scientific">Roseicella aerolata</name>
    <dbReference type="NCBI Taxonomy" id="2883479"/>
    <lineage>
        <taxon>Bacteria</taxon>
        <taxon>Pseudomonadati</taxon>
        <taxon>Pseudomonadota</taxon>
        <taxon>Alphaproteobacteria</taxon>
        <taxon>Acetobacterales</taxon>
        <taxon>Roseomonadaceae</taxon>
        <taxon>Roseicella</taxon>
    </lineage>
</organism>
<gene>
    <name evidence="2" type="ORF">LHA35_15935</name>
</gene>
<dbReference type="Proteomes" id="UP001139311">
    <property type="component" value="Unassembled WGS sequence"/>
</dbReference>
<dbReference type="AlphaFoldDB" id="A0A9X1LBI1"/>
<dbReference type="RefSeq" id="WP_226609670.1">
    <property type="nucleotide sequence ID" value="NZ_JAJAQI010000024.1"/>
</dbReference>
<evidence type="ECO:0000313" key="2">
    <source>
        <dbReference type="EMBL" id="MCB4823225.1"/>
    </source>
</evidence>
<dbReference type="EMBL" id="JAJAQI010000024">
    <property type="protein sequence ID" value="MCB4823225.1"/>
    <property type="molecule type" value="Genomic_DNA"/>
</dbReference>